<dbReference type="InterPro" id="IPR013589">
    <property type="entry name" value="Bac_transglu_N"/>
</dbReference>
<dbReference type="SMART" id="SM00460">
    <property type="entry name" value="TGc"/>
    <property type="match status" value="1"/>
</dbReference>
<dbReference type="Pfam" id="PF08379">
    <property type="entry name" value="Bact_transglu_N"/>
    <property type="match status" value="1"/>
</dbReference>
<dbReference type="SUPFAM" id="SSF54001">
    <property type="entry name" value="Cysteine proteinases"/>
    <property type="match status" value="1"/>
</dbReference>
<protein>
    <recommendedName>
        <fullName evidence="1">Transglutaminase-like domain-containing protein</fullName>
    </recommendedName>
</protein>
<evidence type="ECO:0000259" key="1">
    <source>
        <dbReference type="SMART" id="SM00460"/>
    </source>
</evidence>
<dbReference type="PANTHER" id="PTHR33490">
    <property type="entry name" value="BLR5614 PROTEIN-RELATED"/>
    <property type="match status" value="1"/>
</dbReference>
<dbReference type="KEGG" id="samy:DB32_004566"/>
<evidence type="ECO:0000313" key="3">
    <source>
        <dbReference type="Proteomes" id="UP000034883"/>
    </source>
</evidence>
<dbReference type="STRING" id="927083.DB32_004566"/>
<dbReference type="AlphaFoldDB" id="A0A0F6W4T0"/>
<keyword evidence="3" id="KW-1185">Reference proteome</keyword>
<proteinExistence type="predicted"/>
<dbReference type="Gene3D" id="3.10.620.30">
    <property type="match status" value="1"/>
</dbReference>
<dbReference type="InterPro" id="IPR002931">
    <property type="entry name" value="Transglutaminase-like"/>
</dbReference>
<organism evidence="2 3">
    <name type="scientific">Sandaracinus amylolyticus</name>
    <dbReference type="NCBI Taxonomy" id="927083"/>
    <lineage>
        <taxon>Bacteria</taxon>
        <taxon>Pseudomonadati</taxon>
        <taxon>Myxococcota</taxon>
        <taxon>Polyangia</taxon>
        <taxon>Polyangiales</taxon>
        <taxon>Sandaracinaceae</taxon>
        <taxon>Sandaracinus</taxon>
    </lineage>
</organism>
<feature type="domain" description="Transglutaminase-like" evidence="1">
    <location>
        <begin position="163"/>
        <end position="232"/>
    </location>
</feature>
<dbReference type="Proteomes" id="UP000034883">
    <property type="component" value="Chromosome"/>
</dbReference>
<evidence type="ECO:0000313" key="2">
    <source>
        <dbReference type="EMBL" id="AKF07417.1"/>
    </source>
</evidence>
<reference evidence="2 3" key="1">
    <citation type="submission" date="2015-03" db="EMBL/GenBank/DDBJ databases">
        <title>Genome assembly of Sandaracinus amylolyticus DSM 53668.</title>
        <authorList>
            <person name="Sharma G."/>
            <person name="Subramanian S."/>
        </authorList>
    </citation>
    <scope>NUCLEOTIDE SEQUENCE [LARGE SCALE GENOMIC DNA]</scope>
    <source>
        <strain evidence="2 3">DSM 53668</strain>
    </source>
</reference>
<gene>
    <name evidence="2" type="ORF">DB32_004566</name>
</gene>
<sequence length="304" mass="33220">MYRYARAVSFGPHRLLLRPKEGPDLRVLRASIQAIPGASLRWSEDALGNIVAHATFAQRARTLVIESTLEVEHAGEESPAQLACASVKLPVSYSAIEAPDLQRSMARHHPDPEGRIDAWARRFVRASGDTPALELLEGMVRAVHDELRWEPRDEEGTQMPIETLSRGVGACRDFALLVIEACRSLGLAARFVSGYLYDPSRDVDPAPRGGATHAWVQVYLPGAGWIELDPTHGRVGNAHLVRVAVARDPASLAPITGTWIGFPGDAIGMEVDVQVRAMRDVDESGARRLPGRRAEEEIAPRRAG</sequence>
<dbReference type="PANTHER" id="PTHR33490:SF1">
    <property type="entry name" value="SLL1233 PROTEIN"/>
    <property type="match status" value="1"/>
</dbReference>
<dbReference type="EMBL" id="CP011125">
    <property type="protein sequence ID" value="AKF07417.1"/>
    <property type="molecule type" value="Genomic_DNA"/>
</dbReference>
<accession>A0A0F6W4T0</accession>
<dbReference type="Pfam" id="PF01841">
    <property type="entry name" value="Transglut_core"/>
    <property type="match status" value="1"/>
</dbReference>
<name>A0A0F6W4T0_9BACT</name>
<dbReference type="InterPro" id="IPR038765">
    <property type="entry name" value="Papain-like_cys_pep_sf"/>
</dbReference>